<keyword evidence="6" id="KW-0530">Neurotransmitter biosynthesis</keyword>
<evidence type="ECO:0000256" key="1">
    <source>
        <dbReference type="ARBA" id="ARBA00004141"/>
    </source>
</evidence>
<dbReference type="AlphaFoldDB" id="A0A1D1UMT8"/>
<dbReference type="OrthoDB" id="546820at2759"/>
<gene>
    <name evidence="15" type="primary">RvY_01568-1</name>
    <name evidence="15" type="synonym">RvY_01568.1</name>
    <name evidence="15" type="ORF">RvY_01568</name>
</gene>
<keyword evidence="7 14" id="KW-1133">Transmembrane helix</keyword>
<feature type="transmembrane region" description="Helical" evidence="14">
    <location>
        <begin position="296"/>
        <end position="318"/>
    </location>
</feature>
<keyword evidence="12" id="KW-0739">Sodium transport</keyword>
<comment type="similarity">
    <text evidence="2 13">Belongs to the sodium:solute symporter (SSF) (TC 2.A.21) family.</text>
</comment>
<dbReference type="Gene3D" id="1.20.1730.10">
    <property type="entry name" value="Sodium/glucose cotransporter"/>
    <property type="match status" value="1"/>
</dbReference>
<comment type="subcellular location">
    <subcellularLocation>
        <location evidence="1">Membrane</location>
        <topology evidence="1">Multi-pass membrane protein</topology>
    </subcellularLocation>
</comment>
<proteinExistence type="inferred from homology"/>
<accession>A0A1D1UMT8</accession>
<dbReference type="Pfam" id="PF00474">
    <property type="entry name" value="SSF"/>
    <property type="match status" value="1"/>
</dbReference>
<keyword evidence="8" id="KW-0915">Sodium</keyword>
<keyword evidence="10 14" id="KW-0472">Membrane</keyword>
<dbReference type="PANTHER" id="PTHR45897:SF4">
    <property type="entry name" value="HIGH-AFFINITY CHOLINE TRANSPORTER 1"/>
    <property type="match status" value="1"/>
</dbReference>
<evidence type="ECO:0000256" key="6">
    <source>
        <dbReference type="ARBA" id="ARBA00022979"/>
    </source>
</evidence>
<dbReference type="InterPro" id="IPR001734">
    <property type="entry name" value="Na/solute_symporter"/>
</dbReference>
<reference evidence="15 16" key="1">
    <citation type="journal article" date="2016" name="Nat. Commun.">
        <title>Extremotolerant tardigrade genome and improved radiotolerance of human cultured cells by tardigrade-unique protein.</title>
        <authorList>
            <person name="Hashimoto T."/>
            <person name="Horikawa D.D."/>
            <person name="Saito Y."/>
            <person name="Kuwahara H."/>
            <person name="Kozuka-Hata H."/>
            <person name="Shin-I T."/>
            <person name="Minakuchi Y."/>
            <person name="Ohishi K."/>
            <person name="Motoyama A."/>
            <person name="Aizu T."/>
            <person name="Enomoto A."/>
            <person name="Kondo K."/>
            <person name="Tanaka S."/>
            <person name="Hara Y."/>
            <person name="Koshikawa S."/>
            <person name="Sagara H."/>
            <person name="Miura T."/>
            <person name="Yokobori S."/>
            <person name="Miyagawa K."/>
            <person name="Suzuki Y."/>
            <person name="Kubo T."/>
            <person name="Oyama M."/>
            <person name="Kohara Y."/>
            <person name="Fujiyama A."/>
            <person name="Arakawa K."/>
            <person name="Katayama T."/>
            <person name="Toyoda A."/>
            <person name="Kunieda T."/>
        </authorList>
    </citation>
    <scope>NUCLEOTIDE SEQUENCE [LARGE SCALE GENOMIC DNA]</scope>
    <source>
        <strain evidence="15 16">YOKOZUNA-1</strain>
    </source>
</reference>
<protein>
    <submittedName>
        <fullName evidence="15">Uncharacterized protein</fullName>
    </submittedName>
</protein>
<feature type="transmembrane region" description="Helical" evidence="14">
    <location>
        <begin position="57"/>
        <end position="77"/>
    </location>
</feature>
<evidence type="ECO:0000256" key="2">
    <source>
        <dbReference type="ARBA" id="ARBA00006434"/>
    </source>
</evidence>
<name>A0A1D1UMT8_RAMVA</name>
<evidence type="ECO:0000256" key="3">
    <source>
        <dbReference type="ARBA" id="ARBA00022448"/>
    </source>
</evidence>
<feature type="transmembrane region" description="Helical" evidence="14">
    <location>
        <begin position="268"/>
        <end position="290"/>
    </location>
</feature>
<feature type="transmembrane region" description="Helical" evidence="14">
    <location>
        <begin position="368"/>
        <end position="389"/>
    </location>
</feature>
<comment type="caution">
    <text evidence="15">The sequence shown here is derived from an EMBL/GenBank/DDBJ whole genome shotgun (WGS) entry which is preliminary data.</text>
</comment>
<dbReference type="PANTHER" id="PTHR45897">
    <property type="entry name" value="HIGH-AFFINITY CHOLINE TRANSPORTER 1"/>
    <property type="match status" value="1"/>
</dbReference>
<dbReference type="InterPro" id="IPR038377">
    <property type="entry name" value="Na/Glc_symporter_sf"/>
</dbReference>
<evidence type="ECO:0000256" key="13">
    <source>
        <dbReference type="RuleBase" id="RU362091"/>
    </source>
</evidence>
<evidence type="ECO:0000256" key="14">
    <source>
        <dbReference type="SAM" id="Phobius"/>
    </source>
</evidence>
<dbReference type="GO" id="GO:0005307">
    <property type="term" value="F:choline:sodium symporter activity"/>
    <property type="evidence" value="ECO:0007669"/>
    <property type="project" value="TreeGrafter"/>
</dbReference>
<dbReference type="GO" id="GO:0008292">
    <property type="term" value="P:acetylcholine biosynthetic process"/>
    <property type="evidence" value="ECO:0007669"/>
    <property type="project" value="TreeGrafter"/>
</dbReference>
<evidence type="ECO:0000256" key="5">
    <source>
        <dbReference type="ARBA" id="ARBA00022847"/>
    </source>
</evidence>
<feature type="transmembrane region" description="Helical" evidence="14">
    <location>
        <begin position="123"/>
        <end position="141"/>
    </location>
</feature>
<dbReference type="EMBL" id="BDGG01000001">
    <property type="protein sequence ID" value="GAU88962.1"/>
    <property type="molecule type" value="Genomic_DNA"/>
</dbReference>
<feature type="transmembrane region" description="Helical" evidence="14">
    <location>
        <begin position="84"/>
        <end position="103"/>
    </location>
</feature>
<evidence type="ECO:0000256" key="9">
    <source>
        <dbReference type="ARBA" id="ARBA00023065"/>
    </source>
</evidence>
<keyword evidence="5" id="KW-0769">Symport</keyword>
<evidence type="ECO:0000256" key="11">
    <source>
        <dbReference type="ARBA" id="ARBA00023180"/>
    </source>
</evidence>
<evidence type="ECO:0000256" key="12">
    <source>
        <dbReference type="ARBA" id="ARBA00023201"/>
    </source>
</evidence>
<feature type="transmembrane region" description="Helical" evidence="14">
    <location>
        <begin position="222"/>
        <end position="247"/>
    </location>
</feature>
<sequence length="475" mass="51370">MREGNYVTMLDPFHKKFGARMGGLLFIPAVLGELFWSAAILSALGATITVIVGLDDISSIVVSACIAIVYTMFGGLYSVAYTDVVQLICIFVGLWICVPFALTNEKVADISSTSPRWLGELDVSAVGVYIDNYLVLLLGGIPWQALFQRILSSKSTETAMKVTYVSAMGCAIMCVPSILIGAVATSADWTNTTFGRMPGVNGSDYEARLVLPLVLQNFTPSAVAFIGLGAVSAAVMSSADSSVLSASSMFSWNIYKMLCREKASDREILWVMKGAVVAMGFLAAGLAILVPSVYGLYFLCSDLVYCILFPQLVLVLYFKDVNTYGSLAGYLVALVLRLLAGEPTFGIPAAVGYFYVADDGSQLFPFRTFAMLVNLLTTVSVSLLAKYLFVQRELLPMAWDVFRCFVPTDEPELRPHNPLFLQKVAESHTSDGQCSPGRTSLDKVSDIKFGGKGVKHEDLGLTDGKGTFNYGFSQL</sequence>
<dbReference type="PROSITE" id="PS50283">
    <property type="entry name" value="NA_SOLUT_SYMP_3"/>
    <property type="match status" value="1"/>
</dbReference>
<evidence type="ECO:0000313" key="15">
    <source>
        <dbReference type="EMBL" id="GAU88962.1"/>
    </source>
</evidence>
<dbReference type="STRING" id="947166.A0A1D1UMT8"/>
<organism evidence="15 16">
    <name type="scientific">Ramazzottius varieornatus</name>
    <name type="common">Water bear</name>
    <name type="synonym">Tardigrade</name>
    <dbReference type="NCBI Taxonomy" id="947166"/>
    <lineage>
        <taxon>Eukaryota</taxon>
        <taxon>Metazoa</taxon>
        <taxon>Ecdysozoa</taxon>
        <taxon>Tardigrada</taxon>
        <taxon>Eutardigrada</taxon>
        <taxon>Parachela</taxon>
        <taxon>Hypsibioidea</taxon>
        <taxon>Ramazzottiidae</taxon>
        <taxon>Ramazzottius</taxon>
    </lineage>
</organism>
<feature type="transmembrane region" description="Helical" evidence="14">
    <location>
        <begin position="21"/>
        <end position="51"/>
    </location>
</feature>
<keyword evidence="16" id="KW-1185">Reference proteome</keyword>
<keyword evidence="11" id="KW-0325">Glycoprotein</keyword>
<dbReference type="GO" id="GO:0005886">
    <property type="term" value="C:plasma membrane"/>
    <property type="evidence" value="ECO:0007669"/>
    <property type="project" value="TreeGrafter"/>
</dbReference>
<dbReference type="InterPro" id="IPR052244">
    <property type="entry name" value="Choline_transporter"/>
</dbReference>
<dbReference type="Proteomes" id="UP000186922">
    <property type="component" value="Unassembled WGS sequence"/>
</dbReference>
<evidence type="ECO:0000256" key="10">
    <source>
        <dbReference type="ARBA" id="ARBA00023136"/>
    </source>
</evidence>
<evidence type="ECO:0000256" key="8">
    <source>
        <dbReference type="ARBA" id="ARBA00023053"/>
    </source>
</evidence>
<keyword evidence="3" id="KW-0813">Transport</keyword>
<evidence type="ECO:0000256" key="7">
    <source>
        <dbReference type="ARBA" id="ARBA00022989"/>
    </source>
</evidence>
<keyword evidence="4 14" id="KW-0812">Transmembrane</keyword>
<keyword evidence="9" id="KW-0406">Ion transport</keyword>
<evidence type="ECO:0000256" key="4">
    <source>
        <dbReference type="ARBA" id="ARBA00022692"/>
    </source>
</evidence>
<feature type="transmembrane region" description="Helical" evidence="14">
    <location>
        <begin position="330"/>
        <end position="356"/>
    </location>
</feature>
<evidence type="ECO:0000313" key="16">
    <source>
        <dbReference type="Proteomes" id="UP000186922"/>
    </source>
</evidence>
<feature type="transmembrane region" description="Helical" evidence="14">
    <location>
        <begin position="162"/>
        <end position="184"/>
    </location>
</feature>
<dbReference type="CDD" id="cd11474">
    <property type="entry name" value="SLC5sbd_CHT"/>
    <property type="match status" value="1"/>
</dbReference>